<dbReference type="PANTHER" id="PTHR46066:SF2">
    <property type="entry name" value="CHITINASE DOMAIN-CONTAINING PROTEIN 1"/>
    <property type="match status" value="1"/>
</dbReference>
<dbReference type="SUPFAM" id="SSF51445">
    <property type="entry name" value="(Trans)glycosidases"/>
    <property type="match status" value="1"/>
</dbReference>
<sequence length="535" mass="58913">MRWNRMIVAAVVFLSLFSNNLRPASASGGATPFNDISGSFARQEIIDLYKKNIITGTSAYTFSPTKPISRAEFITILNRLLGLKSVNSLITPFTDVAKSAWYYGGVQAAVQLGLAEGVSSYSFAPGKKVTRQEAAVLIIRALKQSAADHNDTAVFNDASLIAAWAEASVASAQRLGLVKGDDNGRFRPNAPISRQETAVIIHRVLQNKSWAAELNRKARSTIQLGWQYNQTTAQYEQTVLQSNVNTLSPRWYFLAESGAITDTTDYSLVTWAKKHNKAVWAMVGNRSDASLTHRILSNSSMRTTAINNLLAIVKKYSLDGLNIDFENVVPEDRASLTAFIKELSSKLHANGSTLAVNVSPDLGTDWTDAFNYYALGQSADYIILMGYDEHYNGSPEAGSNSSLPYVANGLNILLQEVPNEKVILGLPLYNKDWSVGTQGNIISTDFISLLEQNNRILAHSARPIWDSKLGQYTVKYTKNGIAHYIWVEDGRSLSGKYELAIHESLAGFAYWYVGSEGSDIWASLSNAEKFYGYSF</sequence>
<feature type="domain" description="SLH" evidence="6">
    <location>
        <begin position="92"/>
        <end position="151"/>
    </location>
</feature>
<dbReference type="Proteomes" id="UP001589818">
    <property type="component" value="Unassembled WGS sequence"/>
</dbReference>
<keyword evidence="5" id="KW-0732">Signal</keyword>
<dbReference type="Pfam" id="PF00704">
    <property type="entry name" value="Glyco_hydro_18"/>
    <property type="match status" value="1"/>
</dbReference>
<name>A0ABV6JEB4_9BACL</name>
<feature type="chain" id="PRO_5046988013" evidence="5">
    <location>
        <begin position="24"/>
        <end position="535"/>
    </location>
</feature>
<evidence type="ECO:0000313" key="8">
    <source>
        <dbReference type="EMBL" id="MFC0394230.1"/>
    </source>
</evidence>
<dbReference type="Gene3D" id="3.10.50.10">
    <property type="match status" value="1"/>
</dbReference>
<evidence type="ECO:0000313" key="9">
    <source>
        <dbReference type="Proteomes" id="UP001589818"/>
    </source>
</evidence>
<evidence type="ECO:0000259" key="7">
    <source>
        <dbReference type="PROSITE" id="PS51910"/>
    </source>
</evidence>
<feature type="domain" description="GH18" evidence="7">
    <location>
        <begin position="222"/>
        <end position="531"/>
    </location>
</feature>
<dbReference type="InterPro" id="IPR001119">
    <property type="entry name" value="SLH_dom"/>
</dbReference>
<comment type="similarity">
    <text evidence="4">Belongs to the glycosyl hydrolase 18 family.</text>
</comment>
<dbReference type="PANTHER" id="PTHR46066">
    <property type="entry name" value="CHITINASE DOMAIN-CONTAINING PROTEIN 1 FAMILY MEMBER"/>
    <property type="match status" value="1"/>
</dbReference>
<dbReference type="PROSITE" id="PS51272">
    <property type="entry name" value="SLH"/>
    <property type="match status" value="3"/>
</dbReference>
<reference evidence="8 9" key="1">
    <citation type="submission" date="2024-09" db="EMBL/GenBank/DDBJ databases">
        <authorList>
            <person name="Sun Q."/>
            <person name="Mori K."/>
        </authorList>
    </citation>
    <scope>NUCLEOTIDE SEQUENCE [LARGE SCALE GENOMIC DNA]</scope>
    <source>
        <strain evidence="8 9">CCM 4839</strain>
    </source>
</reference>
<dbReference type="EMBL" id="JBHLVF010000041">
    <property type="protein sequence ID" value="MFC0394230.1"/>
    <property type="molecule type" value="Genomic_DNA"/>
</dbReference>
<proteinExistence type="inferred from homology"/>
<protein>
    <submittedName>
        <fullName evidence="8">S-layer homology domain-containing protein</fullName>
    </submittedName>
</protein>
<evidence type="ECO:0000256" key="1">
    <source>
        <dbReference type="ARBA" id="ARBA00022801"/>
    </source>
</evidence>
<dbReference type="SMART" id="SM00636">
    <property type="entry name" value="Glyco_18"/>
    <property type="match status" value="1"/>
</dbReference>
<dbReference type="Pfam" id="PF00395">
    <property type="entry name" value="SLH"/>
    <property type="match status" value="3"/>
</dbReference>
<dbReference type="Gene3D" id="3.20.20.80">
    <property type="entry name" value="Glycosidases"/>
    <property type="match status" value="1"/>
</dbReference>
<evidence type="ECO:0000256" key="3">
    <source>
        <dbReference type="RuleBase" id="RU000489"/>
    </source>
</evidence>
<keyword evidence="1 3" id="KW-0378">Hydrolase</keyword>
<feature type="domain" description="SLH" evidence="6">
    <location>
        <begin position="28"/>
        <end position="91"/>
    </location>
</feature>
<comment type="caution">
    <text evidence="8">The sequence shown here is derived from an EMBL/GenBank/DDBJ whole genome shotgun (WGS) entry which is preliminary data.</text>
</comment>
<evidence type="ECO:0000256" key="4">
    <source>
        <dbReference type="RuleBase" id="RU004453"/>
    </source>
</evidence>
<keyword evidence="9" id="KW-1185">Reference proteome</keyword>
<dbReference type="InterPro" id="IPR011583">
    <property type="entry name" value="Chitinase_II/V-like_cat"/>
</dbReference>
<evidence type="ECO:0000259" key="6">
    <source>
        <dbReference type="PROSITE" id="PS51272"/>
    </source>
</evidence>
<dbReference type="RefSeq" id="WP_256554977.1">
    <property type="nucleotide sequence ID" value="NZ_JANHOF010000001.1"/>
</dbReference>
<evidence type="ECO:0000256" key="2">
    <source>
        <dbReference type="ARBA" id="ARBA00023295"/>
    </source>
</evidence>
<dbReference type="InterPro" id="IPR029070">
    <property type="entry name" value="Chitinase_insertion_sf"/>
</dbReference>
<dbReference type="InterPro" id="IPR017853">
    <property type="entry name" value="GH"/>
</dbReference>
<evidence type="ECO:0000256" key="5">
    <source>
        <dbReference type="SAM" id="SignalP"/>
    </source>
</evidence>
<dbReference type="PROSITE" id="PS01095">
    <property type="entry name" value="GH18_1"/>
    <property type="match status" value="1"/>
</dbReference>
<keyword evidence="2 3" id="KW-0326">Glycosidase</keyword>
<organism evidence="8 9">
    <name type="scientific">Paenibacillus mendelii</name>
    <dbReference type="NCBI Taxonomy" id="206163"/>
    <lineage>
        <taxon>Bacteria</taxon>
        <taxon>Bacillati</taxon>
        <taxon>Bacillota</taxon>
        <taxon>Bacilli</taxon>
        <taxon>Bacillales</taxon>
        <taxon>Paenibacillaceae</taxon>
        <taxon>Paenibacillus</taxon>
    </lineage>
</organism>
<accession>A0ABV6JEB4</accession>
<dbReference type="PROSITE" id="PS51910">
    <property type="entry name" value="GH18_2"/>
    <property type="match status" value="1"/>
</dbReference>
<feature type="domain" description="SLH" evidence="6">
    <location>
        <begin position="152"/>
        <end position="215"/>
    </location>
</feature>
<feature type="signal peptide" evidence="5">
    <location>
        <begin position="1"/>
        <end position="23"/>
    </location>
</feature>
<dbReference type="InterPro" id="IPR001579">
    <property type="entry name" value="Glyco_hydro_18_chit_AS"/>
</dbReference>
<gene>
    <name evidence="8" type="ORF">ACFFJ8_23045</name>
</gene>
<dbReference type="InterPro" id="IPR001223">
    <property type="entry name" value="Glyco_hydro18_cat"/>
</dbReference>